<dbReference type="OrthoDB" id="419711at2759"/>
<organism evidence="3">
    <name type="scientific">Arthroderma gypseum (strain ATCC MYA-4604 / CBS 118893)</name>
    <name type="common">Microsporum gypseum</name>
    <dbReference type="NCBI Taxonomy" id="535722"/>
    <lineage>
        <taxon>Eukaryota</taxon>
        <taxon>Fungi</taxon>
        <taxon>Dikarya</taxon>
        <taxon>Ascomycota</taxon>
        <taxon>Pezizomycotina</taxon>
        <taxon>Eurotiomycetes</taxon>
        <taxon>Eurotiomycetidae</taxon>
        <taxon>Onygenales</taxon>
        <taxon>Arthrodermataceae</taxon>
        <taxon>Nannizzia</taxon>
    </lineage>
</organism>
<dbReference type="VEuPathDB" id="FungiDB:MGYG_02856"/>
<feature type="transmembrane region" description="Helical" evidence="1">
    <location>
        <begin position="73"/>
        <end position="93"/>
    </location>
</feature>
<reference evidence="3" key="1">
    <citation type="journal article" date="2012" name="MBio">
        <title>Comparative genome analysis of Trichophyton rubrum and related dermatophytes reveals candidate genes involved in infection.</title>
        <authorList>
            <person name="Martinez D.A."/>
            <person name="Oliver B.G."/>
            <person name="Graeser Y."/>
            <person name="Goldberg J.M."/>
            <person name="Li W."/>
            <person name="Martinez-Rossi N.M."/>
            <person name="Monod M."/>
            <person name="Shelest E."/>
            <person name="Barton R.C."/>
            <person name="Birch E."/>
            <person name="Brakhage A.A."/>
            <person name="Chen Z."/>
            <person name="Gurr S.J."/>
            <person name="Heiman D."/>
            <person name="Heitman J."/>
            <person name="Kosti I."/>
            <person name="Rossi A."/>
            <person name="Saif S."/>
            <person name="Samalova M."/>
            <person name="Saunders C.W."/>
            <person name="Shea T."/>
            <person name="Summerbell R.C."/>
            <person name="Xu J."/>
            <person name="Young S."/>
            <person name="Zeng Q."/>
            <person name="Birren B.W."/>
            <person name="Cuomo C.A."/>
            <person name="White T.C."/>
        </authorList>
    </citation>
    <scope>NUCLEOTIDE SEQUENCE [LARGE SCALE GENOMIC DNA]</scope>
    <source>
        <strain evidence="3">ATCC MYA-4604 / CBS 118893</strain>
    </source>
</reference>
<evidence type="ECO:0000313" key="2">
    <source>
        <dbReference type="EMBL" id="EFQ99844.1"/>
    </source>
</evidence>
<feature type="transmembrane region" description="Helical" evidence="1">
    <location>
        <begin position="146"/>
        <end position="165"/>
    </location>
</feature>
<dbReference type="STRING" id="535722.E4UPG9"/>
<dbReference type="AlphaFoldDB" id="E4UPG9"/>
<dbReference type="PANTHER" id="PTHR12242:SF1">
    <property type="entry name" value="MYND-TYPE DOMAIN-CONTAINING PROTEIN"/>
    <property type="match status" value="1"/>
</dbReference>
<sequence>MRSFVSLMGADPSQDHLHTFETSWLFSPFVLGCIRAVLSLYSFVTTFFIVGWRATHDQNVHNAVDLFVYFTNLSYWGLAFYFLVSAIHSFLYARTGRSVFFEKTPRFLRALHSLFYSSIVILPIIVTVLYWALLFNGTWFPKVSKHAMQAGFALFELIIPATQPLPLLHLPFLWVILLLYLGLAYLNHSVNGFFTYDFLDPGVHGEHRGRVTAYSFGVLVGSAVLFGVAWFIIWFRNRLNGNKRILASRPASADEEMAVSHEK</sequence>
<evidence type="ECO:0000256" key="1">
    <source>
        <dbReference type="SAM" id="Phobius"/>
    </source>
</evidence>
<dbReference type="PANTHER" id="PTHR12242">
    <property type="entry name" value="OS02G0130600 PROTEIN-RELATED"/>
    <property type="match status" value="1"/>
</dbReference>
<dbReference type="PROSITE" id="PS51257">
    <property type="entry name" value="PROKAR_LIPOPROTEIN"/>
    <property type="match status" value="1"/>
</dbReference>
<evidence type="ECO:0000313" key="3">
    <source>
        <dbReference type="Proteomes" id="UP000002669"/>
    </source>
</evidence>
<keyword evidence="1" id="KW-0812">Transmembrane</keyword>
<dbReference type="Proteomes" id="UP000002669">
    <property type="component" value="Unassembled WGS sequence"/>
</dbReference>
<gene>
    <name evidence="2" type="ORF">MGYG_02856</name>
</gene>
<feature type="transmembrane region" description="Helical" evidence="1">
    <location>
        <begin position="172"/>
        <end position="194"/>
    </location>
</feature>
<dbReference type="EMBL" id="DS989823">
    <property type="protein sequence ID" value="EFQ99844.1"/>
    <property type="molecule type" value="Genomic_DNA"/>
</dbReference>
<dbReference type="HOGENOM" id="CLU_062880_0_0_1"/>
<dbReference type="GO" id="GO:0016020">
    <property type="term" value="C:membrane"/>
    <property type="evidence" value="ECO:0007669"/>
    <property type="project" value="TreeGrafter"/>
</dbReference>
<name>E4UPG9_ARTGP</name>
<keyword evidence="1" id="KW-1133">Transmembrane helix</keyword>
<proteinExistence type="predicted"/>
<dbReference type="eggNOG" id="ENOG502RZDB">
    <property type="taxonomic scope" value="Eukaryota"/>
</dbReference>
<evidence type="ECO:0008006" key="4">
    <source>
        <dbReference type="Google" id="ProtNLM"/>
    </source>
</evidence>
<dbReference type="GeneID" id="10030634"/>
<keyword evidence="3" id="KW-1185">Reference proteome</keyword>
<feature type="transmembrane region" description="Helical" evidence="1">
    <location>
        <begin position="214"/>
        <end position="235"/>
    </location>
</feature>
<accession>E4UPG9</accession>
<feature type="transmembrane region" description="Helical" evidence="1">
    <location>
        <begin position="29"/>
        <end position="53"/>
    </location>
</feature>
<dbReference type="RefSeq" id="XP_003175327.1">
    <property type="nucleotide sequence ID" value="XM_003175279.1"/>
</dbReference>
<dbReference type="OMA" id="QHAMNSG"/>
<dbReference type="InParanoid" id="E4UPG9"/>
<feature type="transmembrane region" description="Helical" evidence="1">
    <location>
        <begin position="114"/>
        <end position="134"/>
    </location>
</feature>
<protein>
    <recommendedName>
        <fullName evidence="4">FAR-17a/AIG1-like protein</fullName>
    </recommendedName>
</protein>
<keyword evidence="1" id="KW-0472">Membrane</keyword>